<dbReference type="HOGENOM" id="CLU_3097274_0_0_9"/>
<name>A0A0E2HG89_9FIRM</name>
<protein>
    <submittedName>
        <fullName evidence="1">Uncharacterized protein</fullName>
    </submittedName>
</protein>
<evidence type="ECO:0000313" key="1">
    <source>
        <dbReference type="EMBL" id="ENZ20079.1"/>
    </source>
</evidence>
<evidence type="ECO:0000313" key="2">
    <source>
        <dbReference type="Proteomes" id="UP000013085"/>
    </source>
</evidence>
<dbReference type="Proteomes" id="UP000013085">
    <property type="component" value="Unassembled WGS sequence"/>
</dbReference>
<organism evidence="1 2">
    <name type="scientific">[Clostridium] clostridioforme 90A8</name>
    <dbReference type="NCBI Taxonomy" id="999408"/>
    <lineage>
        <taxon>Bacteria</taxon>
        <taxon>Bacillati</taxon>
        <taxon>Bacillota</taxon>
        <taxon>Clostridia</taxon>
        <taxon>Lachnospirales</taxon>
        <taxon>Lachnospiraceae</taxon>
        <taxon>Enterocloster</taxon>
    </lineage>
</organism>
<proteinExistence type="predicted"/>
<comment type="caution">
    <text evidence="1">The sequence shown here is derived from an EMBL/GenBank/DDBJ whole genome shotgun (WGS) entry which is preliminary data.</text>
</comment>
<gene>
    <name evidence="1" type="ORF">HMPREF1090_00008</name>
</gene>
<sequence length="51" mass="6074">MDLHKRRTPYFWGKVGRSDKHTSALYYTNSQIATERGKSDGRNLYIYERCC</sequence>
<reference evidence="1 2" key="1">
    <citation type="submission" date="2013-01" db="EMBL/GenBank/DDBJ databases">
        <title>The Genome Sequence of Clostridium clostridioforme 90A8.</title>
        <authorList>
            <consortium name="The Broad Institute Genome Sequencing Platform"/>
            <person name="Earl A."/>
            <person name="Ward D."/>
            <person name="Feldgarden M."/>
            <person name="Gevers D."/>
            <person name="Courvalin P."/>
            <person name="Lambert T."/>
            <person name="Walker B."/>
            <person name="Young S.K."/>
            <person name="Zeng Q."/>
            <person name="Gargeya S."/>
            <person name="Fitzgerald M."/>
            <person name="Haas B."/>
            <person name="Abouelleil A."/>
            <person name="Alvarado L."/>
            <person name="Arachchi H.M."/>
            <person name="Berlin A.M."/>
            <person name="Chapman S.B."/>
            <person name="Dewar J."/>
            <person name="Goldberg J."/>
            <person name="Griggs A."/>
            <person name="Gujja S."/>
            <person name="Hansen M."/>
            <person name="Howarth C."/>
            <person name="Imamovic A."/>
            <person name="Larimer J."/>
            <person name="McCowan C."/>
            <person name="Murphy C."/>
            <person name="Neiman D."/>
            <person name="Pearson M."/>
            <person name="Priest M."/>
            <person name="Roberts A."/>
            <person name="Saif S."/>
            <person name="Shea T."/>
            <person name="Sisk P."/>
            <person name="Sykes S."/>
            <person name="Wortman J."/>
            <person name="Nusbaum C."/>
            <person name="Birren B."/>
        </authorList>
    </citation>
    <scope>NUCLEOTIDE SEQUENCE [LARGE SCALE GENOMIC DNA]</scope>
    <source>
        <strain evidence="1 2">90A8</strain>
    </source>
</reference>
<accession>A0A0E2HG89</accession>
<dbReference type="EMBL" id="AGYR01000001">
    <property type="protein sequence ID" value="ENZ20079.1"/>
    <property type="molecule type" value="Genomic_DNA"/>
</dbReference>
<dbReference type="AlphaFoldDB" id="A0A0E2HG89"/>